<evidence type="ECO:0000256" key="5">
    <source>
        <dbReference type="SAM" id="Phobius"/>
    </source>
</evidence>
<dbReference type="GO" id="GO:0030313">
    <property type="term" value="C:cell envelope"/>
    <property type="evidence" value="ECO:0007669"/>
    <property type="project" value="UniProtKB-SubCell"/>
</dbReference>
<keyword evidence="5" id="KW-0472">Membrane</keyword>
<dbReference type="OrthoDB" id="9800627at2"/>
<dbReference type="InterPro" id="IPR011053">
    <property type="entry name" value="Single_hybrid_motif"/>
</dbReference>
<keyword evidence="5" id="KW-1133">Transmembrane helix</keyword>
<keyword evidence="5" id="KW-0812">Transmembrane</keyword>
<feature type="transmembrane region" description="Helical" evidence="5">
    <location>
        <begin position="274"/>
        <end position="297"/>
    </location>
</feature>
<feature type="transmembrane region" description="Helical" evidence="5">
    <location>
        <begin position="444"/>
        <end position="463"/>
    </location>
</feature>
<keyword evidence="7" id="KW-1185">Reference proteome</keyword>
<evidence type="ECO:0000313" key="6">
    <source>
        <dbReference type="EMBL" id="QEL15461.1"/>
    </source>
</evidence>
<dbReference type="Gene3D" id="1.10.287.470">
    <property type="entry name" value="Helix hairpin bin"/>
    <property type="match status" value="1"/>
</dbReference>
<dbReference type="EMBL" id="CP042425">
    <property type="protein sequence ID" value="QEL15461.1"/>
    <property type="molecule type" value="Genomic_DNA"/>
</dbReference>
<feature type="transmembrane region" description="Helical" evidence="5">
    <location>
        <begin position="247"/>
        <end position="267"/>
    </location>
</feature>
<dbReference type="Gene3D" id="2.40.50.100">
    <property type="match status" value="1"/>
</dbReference>
<feature type="transmembrane region" description="Helical" evidence="5">
    <location>
        <begin position="174"/>
        <end position="196"/>
    </location>
</feature>
<protein>
    <submittedName>
        <fullName evidence="6">Uncharacterized protein</fullName>
    </submittedName>
</protein>
<feature type="coiled-coil region" evidence="3">
    <location>
        <begin position="582"/>
        <end position="640"/>
    </location>
</feature>
<feature type="transmembrane region" description="Helical" evidence="5">
    <location>
        <begin position="404"/>
        <end position="423"/>
    </location>
</feature>
<feature type="transmembrane region" description="Helical" evidence="5">
    <location>
        <begin position="303"/>
        <end position="321"/>
    </location>
</feature>
<dbReference type="RefSeq" id="WP_149110278.1">
    <property type="nucleotide sequence ID" value="NZ_CP042425.1"/>
</dbReference>
<evidence type="ECO:0000256" key="3">
    <source>
        <dbReference type="SAM" id="Coils"/>
    </source>
</evidence>
<accession>A0A5C1A8C2</accession>
<dbReference type="KEGG" id="lrs:PX52LOC_02381"/>
<evidence type="ECO:0000256" key="2">
    <source>
        <dbReference type="ARBA" id="ARBA00023054"/>
    </source>
</evidence>
<evidence type="ECO:0000256" key="1">
    <source>
        <dbReference type="ARBA" id="ARBA00004196"/>
    </source>
</evidence>
<evidence type="ECO:0000313" key="7">
    <source>
        <dbReference type="Proteomes" id="UP000324974"/>
    </source>
</evidence>
<comment type="subcellular location">
    <subcellularLocation>
        <location evidence="1">Cell envelope</location>
    </subcellularLocation>
</comment>
<dbReference type="AlphaFoldDB" id="A0A5C1A8C2"/>
<gene>
    <name evidence="6" type="ORF">PX52LOC_02381</name>
</gene>
<dbReference type="CDD" id="cd06849">
    <property type="entry name" value="lipoyl_domain"/>
    <property type="match status" value="1"/>
</dbReference>
<dbReference type="PANTHER" id="PTHR32347">
    <property type="entry name" value="EFFLUX SYSTEM COMPONENT YKNX-RELATED"/>
    <property type="match status" value="1"/>
</dbReference>
<proteinExistence type="predicted"/>
<dbReference type="InterPro" id="IPR050465">
    <property type="entry name" value="UPF0194_transport"/>
</dbReference>
<dbReference type="PRINTS" id="PR01490">
    <property type="entry name" value="RTXTOXIND"/>
</dbReference>
<keyword evidence="2 3" id="KW-0175">Coiled coil</keyword>
<dbReference type="Gene3D" id="2.40.30.170">
    <property type="match status" value="1"/>
</dbReference>
<dbReference type="Proteomes" id="UP000324974">
    <property type="component" value="Chromosome"/>
</dbReference>
<feature type="transmembrane region" description="Helical" evidence="5">
    <location>
        <begin position="208"/>
        <end position="227"/>
    </location>
</feature>
<dbReference type="PANTHER" id="PTHR32347:SF23">
    <property type="entry name" value="BLL5650 PROTEIN"/>
    <property type="match status" value="1"/>
</dbReference>
<organism evidence="6 7">
    <name type="scientific">Limnoglobus roseus</name>
    <dbReference type="NCBI Taxonomy" id="2598579"/>
    <lineage>
        <taxon>Bacteria</taxon>
        <taxon>Pseudomonadati</taxon>
        <taxon>Planctomycetota</taxon>
        <taxon>Planctomycetia</taxon>
        <taxon>Gemmatales</taxon>
        <taxon>Gemmataceae</taxon>
        <taxon>Limnoglobus</taxon>
    </lineage>
</organism>
<reference evidence="7" key="1">
    <citation type="submission" date="2019-08" db="EMBL/GenBank/DDBJ databases">
        <title>Limnoglobus roseus gen. nov., sp. nov., a novel freshwater planctomycete with a giant genome from the family Gemmataceae.</title>
        <authorList>
            <person name="Kulichevskaya I.S."/>
            <person name="Naumoff D.G."/>
            <person name="Miroshnikov K."/>
            <person name="Ivanova A."/>
            <person name="Philippov D.A."/>
            <person name="Hakobyan A."/>
            <person name="Rijpstra I.C."/>
            <person name="Sinninghe Damste J.S."/>
            <person name="Liesack W."/>
            <person name="Dedysh S.N."/>
        </authorList>
    </citation>
    <scope>NUCLEOTIDE SEQUENCE [LARGE SCALE GENOMIC DNA]</scope>
    <source>
        <strain evidence="7">PX52</strain>
    </source>
</reference>
<evidence type="ECO:0000256" key="4">
    <source>
        <dbReference type="SAM" id="MobiDB-lite"/>
    </source>
</evidence>
<sequence>MPPPARSLPRRRADLVVRPLGERGRYVVKDPRSGAYFQIGAHEQFLLDRLDGVQSPTAVRRAFEQEFGEPLTDDELDQFLDAAHAQSFLTTAGAAPPPVTDRPFGRATAALLGQATLDRYPVDDGQPPVAAPQAAPPPAAATPIKEGQSLLNWRLSLYDPDRLFARLVPHLGFVWTRGFVAVSATVVFAAAWVLVANWGELVTGFSSAARWQTVAVAWATVVFVTVFHEFAHGLTLKRYGGESHELGVLLLFFVPCLFCNVTDAWLIRERKKRLWVTLAGGYCDLCVWALAVFAWRLTPTDGLPNFIAFVALSVLGARVILNFNPFMKLDGYYLLSDWLEVPNLMHRGQDRAKAHLRRALWGAPPPDADPHGRAVTTYGLVSYAYALTFLSLMVYGLVRYLWAFVGPPGVAAAVGLAAVLFKSQLAGLASGEVRRMIFGRHSRTAVWLAVLGGLVAVGLVPVSDRAGGTFRVRAVARVELRAPAAGVVREVFFEEGDEVPAGAVVARLEVPDLASRQARKRAEAAEARAKLQLLEAGPNPAELAELTDRVARAERWHGLARADLDRDRAAHQEDLLRLAAAVARSEAEVKQAAATLDRLAALRKEKVVSAEDYDAAAGRAAVCREQLRQAEAEVRAVRTRGTAVSETELAKRAKEQADAIGTLAVLKAGPRKEEVAAARAHLASADEEARYLDELAGKLTVRTARGGLVTTARLRERVGRYVQEGELLVEVEDLAAMEIEVTLREGPAARVQPGQTVAVLPRAFPLHTLGGSVSRVAPAARRPGERPDAVSGTIAAPAAAAPSPDAEGQVVVCCTLADSDLRLRPGMTGYARIECGRRPLWAVVSDGVLRTVRIEFWR</sequence>
<feature type="region of interest" description="Disordered" evidence="4">
    <location>
        <begin position="122"/>
        <end position="142"/>
    </location>
</feature>
<name>A0A5C1A8C2_9BACT</name>
<feature type="transmembrane region" description="Helical" evidence="5">
    <location>
        <begin position="380"/>
        <end position="398"/>
    </location>
</feature>
<dbReference type="SUPFAM" id="SSF51230">
    <property type="entry name" value="Single hybrid motif"/>
    <property type="match status" value="1"/>
</dbReference>